<dbReference type="InterPro" id="IPR050987">
    <property type="entry name" value="AtrR-like"/>
</dbReference>
<evidence type="ECO:0000256" key="1">
    <source>
        <dbReference type="ARBA" id="ARBA00004123"/>
    </source>
</evidence>
<gene>
    <name evidence="7" type="ORF">Micbo1qcDRAFT_222147</name>
</gene>
<evidence type="ECO:0000313" key="7">
    <source>
        <dbReference type="EMBL" id="KXJ85422.1"/>
    </source>
</evidence>
<dbReference type="STRING" id="196109.A0A136IKC5"/>
<accession>A0A136IKC5</accession>
<dbReference type="SMART" id="SM00906">
    <property type="entry name" value="Fungal_trans"/>
    <property type="match status" value="1"/>
</dbReference>
<dbReference type="GO" id="GO:0003677">
    <property type="term" value="F:DNA binding"/>
    <property type="evidence" value="ECO:0007669"/>
    <property type="project" value="UniProtKB-KW"/>
</dbReference>
<evidence type="ECO:0000259" key="6">
    <source>
        <dbReference type="SMART" id="SM00906"/>
    </source>
</evidence>
<keyword evidence="2" id="KW-0805">Transcription regulation</keyword>
<dbReference type="GO" id="GO:0008270">
    <property type="term" value="F:zinc ion binding"/>
    <property type="evidence" value="ECO:0007669"/>
    <property type="project" value="InterPro"/>
</dbReference>
<dbReference type="AlphaFoldDB" id="A0A136IKC5"/>
<dbReference type="EMBL" id="KQ964282">
    <property type="protein sequence ID" value="KXJ85422.1"/>
    <property type="molecule type" value="Genomic_DNA"/>
</dbReference>
<name>A0A136IKC5_9PEZI</name>
<dbReference type="InParanoid" id="A0A136IKC5"/>
<evidence type="ECO:0000256" key="2">
    <source>
        <dbReference type="ARBA" id="ARBA00023015"/>
    </source>
</evidence>
<dbReference type="PANTHER" id="PTHR46910">
    <property type="entry name" value="TRANSCRIPTION FACTOR PDR1"/>
    <property type="match status" value="1"/>
</dbReference>
<dbReference type="GO" id="GO:0005634">
    <property type="term" value="C:nucleus"/>
    <property type="evidence" value="ECO:0007669"/>
    <property type="project" value="UniProtKB-SubCell"/>
</dbReference>
<comment type="subcellular location">
    <subcellularLocation>
        <location evidence="1">Nucleus</location>
    </subcellularLocation>
</comment>
<reference evidence="8" key="1">
    <citation type="submission" date="2016-02" db="EMBL/GenBank/DDBJ databases">
        <title>Draft genome sequence of Microdochium bolleyi, a fungal endophyte of beachgrass.</title>
        <authorList>
            <consortium name="DOE Joint Genome Institute"/>
            <person name="David A.S."/>
            <person name="May G."/>
            <person name="Haridas S."/>
            <person name="Lim J."/>
            <person name="Wang M."/>
            <person name="Labutti K."/>
            <person name="Lipzen A."/>
            <person name="Barry K."/>
            <person name="Grigoriev I.V."/>
        </authorList>
    </citation>
    <scope>NUCLEOTIDE SEQUENCE [LARGE SCALE GENOMIC DNA]</scope>
    <source>
        <strain evidence="8">J235TASD1</strain>
    </source>
</reference>
<keyword evidence="4" id="KW-0804">Transcription</keyword>
<keyword evidence="8" id="KW-1185">Reference proteome</keyword>
<evidence type="ECO:0000313" key="8">
    <source>
        <dbReference type="Proteomes" id="UP000070501"/>
    </source>
</evidence>
<organism evidence="7 8">
    <name type="scientific">Microdochium bolleyi</name>
    <dbReference type="NCBI Taxonomy" id="196109"/>
    <lineage>
        <taxon>Eukaryota</taxon>
        <taxon>Fungi</taxon>
        <taxon>Dikarya</taxon>
        <taxon>Ascomycota</taxon>
        <taxon>Pezizomycotina</taxon>
        <taxon>Sordariomycetes</taxon>
        <taxon>Xylariomycetidae</taxon>
        <taxon>Xylariales</taxon>
        <taxon>Microdochiaceae</taxon>
        <taxon>Microdochium</taxon>
    </lineage>
</organism>
<dbReference type="PANTHER" id="PTHR46910:SF37">
    <property type="entry name" value="ZN(II)2CYS6 TRANSCRIPTION FACTOR (EUROFUNG)"/>
    <property type="match status" value="1"/>
</dbReference>
<dbReference type="OrthoDB" id="4116913at2759"/>
<dbReference type="GO" id="GO:0006351">
    <property type="term" value="P:DNA-templated transcription"/>
    <property type="evidence" value="ECO:0007669"/>
    <property type="project" value="InterPro"/>
</dbReference>
<evidence type="ECO:0000256" key="3">
    <source>
        <dbReference type="ARBA" id="ARBA00023125"/>
    </source>
</evidence>
<dbReference type="GO" id="GO:0003700">
    <property type="term" value="F:DNA-binding transcription factor activity"/>
    <property type="evidence" value="ECO:0007669"/>
    <property type="project" value="InterPro"/>
</dbReference>
<proteinExistence type="predicted"/>
<evidence type="ECO:0000256" key="5">
    <source>
        <dbReference type="ARBA" id="ARBA00023242"/>
    </source>
</evidence>
<dbReference type="Proteomes" id="UP000070501">
    <property type="component" value="Unassembled WGS sequence"/>
</dbReference>
<dbReference type="InterPro" id="IPR007219">
    <property type="entry name" value="XnlR_reg_dom"/>
</dbReference>
<dbReference type="Pfam" id="PF04082">
    <property type="entry name" value="Fungal_trans"/>
    <property type="match status" value="1"/>
</dbReference>
<protein>
    <submittedName>
        <fullName evidence="7">Fungal-specific transcription factor domain-domain-containing protein</fullName>
    </submittedName>
</protein>
<feature type="domain" description="Xylanolytic transcriptional activator regulatory" evidence="6">
    <location>
        <begin position="180"/>
        <end position="259"/>
    </location>
</feature>
<dbReference type="CDD" id="cd12148">
    <property type="entry name" value="fungal_TF_MHR"/>
    <property type="match status" value="1"/>
</dbReference>
<keyword evidence="5" id="KW-0539">Nucleus</keyword>
<keyword evidence="3" id="KW-0238">DNA-binding</keyword>
<sequence length="492" mass="54622">MPITALGGFYFDGIHLGGIGSARGVPFFSQQGEQWVLQHTGQCPRTAARHESRCPPQLDSSWKLPPRAVADHYISFFTTSALRHVFPLIDEASFLHVVNTAYCNGSTSPEIICAQACVIAFICVSTHMSGEDGELVRADQCAAHVHRMMPTILANPCSEAIQACTMLCMYNMFTGNNAAAATYLAVAYRFLTMFGAHFDPGDDTFYTTGAQPQPNQHYLRKVFWHCYMYDKDICLRAGYPPIIHDDYCDLSLPLGYKQIGRFDDESEEAEPIPGDMRLAIIKSRMIQTLYSARAVRSSDTELLRHIIKIDDELEGWRMSIPSRYRPSIAPMHRIKLEADWKKAKRVHILIIHFEYCFLLASIHSASGRCRPKTAGAADQASIDSCQELALQASRSILATLADALHVFDHGDFWYFVAYPVSASLTIFCNILTSPGRPAARDDVVLLGTVPNLIQAMGSRLGPQTDGQRTTAVQQFTEELSRLARCAVAATPL</sequence>
<evidence type="ECO:0000256" key="4">
    <source>
        <dbReference type="ARBA" id="ARBA00023163"/>
    </source>
</evidence>